<keyword evidence="1" id="KW-0812">Transmembrane</keyword>
<dbReference type="OrthoDB" id="6093339at2759"/>
<gene>
    <name evidence="3" type="ORF">MGAL_10B049809</name>
</gene>
<dbReference type="Proteomes" id="UP000596742">
    <property type="component" value="Unassembled WGS sequence"/>
</dbReference>
<dbReference type="InterPro" id="IPR002889">
    <property type="entry name" value="WSC_carb-bd"/>
</dbReference>
<organism evidence="3 4">
    <name type="scientific">Mytilus galloprovincialis</name>
    <name type="common">Mediterranean mussel</name>
    <dbReference type="NCBI Taxonomy" id="29158"/>
    <lineage>
        <taxon>Eukaryota</taxon>
        <taxon>Metazoa</taxon>
        <taxon>Spiralia</taxon>
        <taxon>Lophotrochozoa</taxon>
        <taxon>Mollusca</taxon>
        <taxon>Bivalvia</taxon>
        <taxon>Autobranchia</taxon>
        <taxon>Pteriomorphia</taxon>
        <taxon>Mytilida</taxon>
        <taxon>Mytiloidea</taxon>
        <taxon>Mytilidae</taxon>
        <taxon>Mytilinae</taxon>
        <taxon>Mytilus</taxon>
    </lineage>
</organism>
<dbReference type="AlphaFoldDB" id="A0A8B6GLJ0"/>
<sequence length="475" mass="53064">MPDDITSLQAINSLIAHSKKTTWLESFESCKDGFGGSAIFEHCQPSTCNASNGIGKIANISSNKDEYWINGFVQRSPVVVYDGCYYIQTATVSKIHRGQFSLSENSVFSCSHRCHSLTQGSFIFMNNVDCLCVPKEKYTTINKNSRVSVNNCKNVCPGNKKDFCGGKRTSNATLFSGYMIQVADQSSDQFKNDIGRTCGTTRNGKLIYDFCYKRNKAVCADINTINETESCIGSEYSWFDSQMACINEDRVLSSTIGTHTCTTDSVWNGKHSTEVITWENFNKLSNPELCLRVEVWGTTKIQYRLKAGDCSEKLQPICVLKDEASNTRTYDILYGSIGGIVGFLAVLAIVVIVVILRHKSKISKTLQKRPGYYSEPTVPNFPKETHSLVNVTEEGVYNHLGDTHEKFTTKSSGPVYDVFAHVDVLYDVSITNNRNQENIGDLYDSSRAVEVYDTIHGREIKTRSESDTYNIVSTR</sequence>
<evidence type="ECO:0000313" key="4">
    <source>
        <dbReference type="Proteomes" id="UP000596742"/>
    </source>
</evidence>
<evidence type="ECO:0000259" key="2">
    <source>
        <dbReference type="Pfam" id="PF01822"/>
    </source>
</evidence>
<proteinExistence type="predicted"/>
<accession>A0A8B6GLJ0</accession>
<feature type="domain" description="WSC" evidence="2">
    <location>
        <begin position="81"/>
        <end position="166"/>
    </location>
</feature>
<dbReference type="EMBL" id="UYJE01008624">
    <property type="protein sequence ID" value="VDI65514.1"/>
    <property type="molecule type" value="Genomic_DNA"/>
</dbReference>
<evidence type="ECO:0000313" key="3">
    <source>
        <dbReference type="EMBL" id="VDI65514.1"/>
    </source>
</evidence>
<comment type="caution">
    <text evidence="3">The sequence shown here is derived from an EMBL/GenBank/DDBJ whole genome shotgun (WGS) entry which is preliminary data.</text>
</comment>
<name>A0A8B6GLJ0_MYTGA</name>
<reference evidence="3" key="1">
    <citation type="submission" date="2018-11" db="EMBL/GenBank/DDBJ databases">
        <authorList>
            <person name="Alioto T."/>
            <person name="Alioto T."/>
        </authorList>
    </citation>
    <scope>NUCLEOTIDE SEQUENCE</scope>
</reference>
<keyword evidence="1" id="KW-1133">Transmembrane helix</keyword>
<evidence type="ECO:0000256" key="1">
    <source>
        <dbReference type="SAM" id="Phobius"/>
    </source>
</evidence>
<protein>
    <recommendedName>
        <fullName evidence="2">WSC domain-containing protein</fullName>
    </recommendedName>
</protein>
<keyword evidence="1" id="KW-0472">Membrane</keyword>
<keyword evidence="4" id="KW-1185">Reference proteome</keyword>
<feature type="transmembrane region" description="Helical" evidence="1">
    <location>
        <begin position="332"/>
        <end position="356"/>
    </location>
</feature>
<dbReference type="Pfam" id="PF01822">
    <property type="entry name" value="WSC"/>
    <property type="match status" value="1"/>
</dbReference>